<organism evidence="9">
    <name type="scientific">Capitella teleta</name>
    <name type="common">Polychaete worm</name>
    <dbReference type="NCBI Taxonomy" id="283909"/>
    <lineage>
        <taxon>Eukaryota</taxon>
        <taxon>Metazoa</taxon>
        <taxon>Spiralia</taxon>
        <taxon>Lophotrochozoa</taxon>
        <taxon>Annelida</taxon>
        <taxon>Polychaeta</taxon>
        <taxon>Sedentaria</taxon>
        <taxon>Scolecida</taxon>
        <taxon>Capitellidae</taxon>
        <taxon>Capitella</taxon>
    </lineage>
</organism>
<evidence type="ECO:0000256" key="3">
    <source>
        <dbReference type="ARBA" id="ARBA00022846"/>
    </source>
</evidence>
<comment type="function">
    <text evidence="7">Microtubule inner protein (MIP) part of the dynein-decorated doublet microtubules (DMTs) in cilia axoneme, which is required for motile cilia beating.</text>
</comment>
<keyword evidence="6" id="KW-0966">Cell projection</keyword>
<evidence type="ECO:0000256" key="7">
    <source>
        <dbReference type="ARBA" id="ARBA00035003"/>
    </source>
</evidence>
<gene>
    <name evidence="9" type="ORF">CAPTEDRAFT_19088</name>
</gene>
<dbReference type="Proteomes" id="UP000014760">
    <property type="component" value="Unassembled WGS sequence"/>
</dbReference>
<keyword evidence="4" id="KW-0969">Cilium</keyword>
<dbReference type="AlphaFoldDB" id="R7V944"/>
<evidence type="ECO:0000256" key="5">
    <source>
        <dbReference type="ARBA" id="ARBA00023212"/>
    </source>
</evidence>
<dbReference type="GO" id="GO:0030317">
    <property type="term" value="P:flagellated sperm motility"/>
    <property type="evidence" value="ECO:0007669"/>
    <property type="project" value="InterPro"/>
</dbReference>
<dbReference type="OrthoDB" id="8185227at2759"/>
<evidence type="ECO:0000256" key="8">
    <source>
        <dbReference type="ARBA" id="ARBA00046435"/>
    </source>
</evidence>
<protein>
    <submittedName>
        <fullName evidence="9 10">Uncharacterized protein</fullName>
    </submittedName>
</protein>
<dbReference type="EnsemblMetazoa" id="CapteT19088">
    <property type="protein sequence ID" value="CapteP19088"/>
    <property type="gene ID" value="CapteG19088"/>
</dbReference>
<dbReference type="STRING" id="283909.R7V944"/>
<dbReference type="InterPro" id="IPR054709">
    <property type="entry name" value="CFAP107"/>
</dbReference>
<accession>R7V944</accession>
<comment type="subunit">
    <text evidence="8">Microtubule inner protein component of sperm flagellar doublet microtubules.</text>
</comment>
<reference evidence="10" key="3">
    <citation type="submission" date="2015-06" db="UniProtKB">
        <authorList>
            <consortium name="EnsemblMetazoa"/>
        </authorList>
    </citation>
    <scope>IDENTIFICATION</scope>
</reference>
<dbReference type="GO" id="GO:0005879">
    <property type="term" value="C:axonemal microtubule"/>
    <property type="evidence" value="ECO:0007669"/>
    <property type="project" value="TreeGrafter"/>
</dbReference>
<evidence type="ECO:0000256" key="1">
    <source>
        <dbReference type="ARBA" id="ARBA00004611"/>
    </source>
</evidence>
<evidence type="ECO:0000313" key="11">
    <source>
        <dbReference type="Proteomes" id="UP000014760"/>
    </source>
</evidence>
<dbReference type="EMBL" id="KB296106">
    <property type="protein sequence ID" value="ELU12240.1"/>
    <property type="molecule type" value="Genomic_DNA"/>
</dbReference>
<name>R7V944_CAPTE</name>
<comment type="subcellular location">
    <subcellularLocation>
        <location evidence="1">Cytoplasm</location>
        <location evidence="1">Cytoskeleton</location>
        <location evidence="1">Flagellum axoneme</location>
    </subcellularLocation>
</comment>
<sequence length="241" mass="27605">MSHGDPLKWHMPGWRIEQKYAPGVLIGNWSEGRYNFVKGNSRGNSTYRVDFMNFGNHRPDIIIRRKGQIRNEGLPAEHLIHHHGKAYSKNMISWYDEDYNKRKRELGDELPMLRKWDGNELAWLPEKTDHPMQGAPTNYGLLNKRAADWSNHQTQETHSDYNTTYSASFKRQDNSAMAPVRYATARENSSHLLRFNQTNKNLALRGTVHYQLPDIVPSVERPPGRMAMPAAVAAQPGIGAS</sequence>
<dbReference type="HOGENOM" id="CLU_100733_0_0_1"/>
<evidence type="ECO:0000313" key="10">
    <source>
        <dbReference type="EnsemblMetazoa" id="CapteP19088"/>
    </source>
</evidence>
<reference evidence="9 11" key="2">
    <citation type="journal article" date="2013" name="Nature">
        <title>Insights into bilaterian evolution from three spiralian genomes.</title>
        <authorList>
            <person name="Simakov O."/>
            <person name="Marletaz F."/>
            <person name="Cho S.J."/>
            <person name="Edsinger-Gonzales E."/>
            <person name="Havlak P."/>
            <person name="Hellsten U."/>
            <person name="Kuo D.H."/>
            <person name="Larsson T."/>
            <person name="Lv J."/>
            <person name="Arendt D."/>
            <person name="Savage R."/>
            <person name="Osoegawa K."/>
            <person name="de Jong P."/>
            <person name="Grimwood J."/>
            <person name="Chapman J.A."/>
            <person name="Shapiro H."/>
            <person name="Aerts A."/>
            <person name="Otillar R.P."/>
            <person name="Terry A.Y."/>
            <person name="Boore J.L."/>
            <person name="Grigoriev I.V."/>
            <person name="Lindberg D.R."/>
            <person name="Seaver E.C."/>
            <person name="Weisblat D.A."/>
            <person name="Putnam N.H."/>
            <person name="Rokhsar D.S."/>
        </authorList>
    </citation>
    <scope>NUCLEOTIDE SEQUENCE</scope>
    <source>
        <strain evidence="9 11">I ESC-2004</strain>
    </source>
</reference>
<dbReference type="Pfam" id="PF22595">
    <property type="entry name" value="CFAP107"/>
    <property type="match status" value="1"/>
</dbReference>
<dbReference type="EMBL" id="AMQN01005457">
    <property type="status" value="NOT_ANNOTATED_CDS"/>
    <property type="molecule type" value="Genomic_DNA"/>
</dbReference>
<dbReference type="OMA" id="EKTPQCI"/>
<dbReference type="PANTHER" id="PTHR31180:SF2">
    <property type="entry name" value="CILIA- AND FLAGELLA-ASSOCIATED PROTEIN 107"/>
    <property type="match status" value="1"/>
</dbReference>
<proteinExistence type="predicted"/>
<evidence type="ECO:0000313" key="9">
    <source>
        <dbReference type="EMBL" id="ELU12240.1"/>
    </source>
</evidence>
<evidence type="ECO:0000256" key="4">
    <source>
        <dbReference type="ARBA" id="ARBA00023069"/>
    </source>
</evidence>
<dbReference type="PANTHER" id="PTHR31180">
    <property type="entry name" value="CILIA- AND FLAGELLA-ASSOCIATED PROTEIN 107-RELATED"/>
    <property type="match status" value="1"/>
</dbReference>
<keyword evidence="3" id="KW-0282">Flagellum</keyword>
<keyword evidence="11" id="KW-1185">Reference proteome</keyword>
<evidence type="ECO:0000256" key="6">
    <source>
        <dbReference type="ARBA" id="ARBA00023273"/>
    </source>
</evidence>
<reference evidence="11" key="1">
    <citation type="submission" date="2012-12" db="EMBL/GenBank/DDBJ databases">
        <authorList>
            <person name="Hellsten U."/>
            <person name="Grimwood J."/>
            <person name="Chapman J.A."/>
            <person name="Shapiro H."/>
            <person name="Aerts A."/>
            <person name="Otillar R.P."/>
            <person name="Terry A.Y."/>
            <person name="Boore J.L."/>
            <person name="Simakov O."/>
            <person name="Marletaz F."/>
            <person name="Cho S.-J."/>
            <person name="Edsinger-Gonzales E."/>
            <person name="Havlak P."/>
            <person name="Kuo D.-H."/>
            <person name="Larsson T."/>
            <person name="Lv J."/>
            <person name="Arendt D."/>
            <person name="Savage R."/>
            <person name="Osoegawa K."/>
            <person name="de Jong P."/>
            <person name="Lindberg D.R."/>
            <person name="Seaver E.C."/>
            <person name="Weisblat D.A."/>
            <person name="Putnam N.H."/>
            <person name="Grigoriev I.V."/>
            <person name="Rokhsar D.S."/>
        </authorList>
    </citation>
    <scope>NUCLEOTIDE SEQUENCE</scope>
    <source>
        <strain evidence="11">I ESC-2004</strain>
    </source>
</reference>
<dbReference type="InterPro" id="IPR037662">
    <property type="entry name" value="CFAP68/107"/>
</dbReference>
<keyword evidence="2" id="KW-0963">Cytoplasm</keyword>
<evidence type="ECO:0000256" key="2">
    <source>
        <dbReference type="ARBA" id="ARBA00022490"/>
    </source>
</evidence>
<keyword evidence="5" id="KW-0206">Cytoskeleton</keyword>